<feature type="domain" description="Neurotransmitter-gated ion-channel ligand-binding" evidence="2">
    <location>
        <begin position="48"/>
        <end position="118"/>
    </location>
</feature>
<dbReference type="Gene3D" id="2.70.170.10">
    <property type="entry name" value="Neurotransmitter-gated ion-channel ligand-binding domain"/>
    <property type="match status" value="1"/>
</dbReference>
<proteinExistence type="predicted"/>
<dbReference type="Proteomes" id="UP000005237">
    <property type="component" value="Unassembled WGS sequence"/>
</dbReference>
<dbReference type="Pfam" id="PF02931">
    <property type="entry name" value="Neur_chan_LBD"/>
    <property type="match status" value="1"/>
</dbReference>
<keyword evidence="4" id="KW-1185">Reference proteome</keyword>
<protein>
    <submittedName>
        <fullName evidence="3">Neur_chan_LBD domain-containing protein</fullName>
    </submittedName>
</protein>
<reference evidence="4" key="1">
    <citation type="submission" date="2010-08" db="EMBL/GenBank/DDBJ databases">
        <authorList>
            <consortium name="Caenorhabditis japonica Sequencing Consortium"/>
            <person name="Wilson R.K."/>
        </authorList>
    </citation>
    <scope>NUCLEOTIDE SEQUENCE [LARGE SCALE GENOMIC DNA]</scope>
    <source>
        <strain evidence="4">DF5081</strain>
    </source>
</reference>
<evidence type="ECO:0000259" key="2">
    <source>
        <dbReference type="Pfam" id="PF02931"/>
    </source>
</evidence>
<feature type="region of interest" description="Disordered" evidence="1">
    <location>
        <begin position="1"/>
        <end position="44"/>
    </location>
</feature>
<accession>A0A8R1IMK2</accession>
<evidence type="ECO:0000313" key="3">
    <source>
        <dbReference type="EnsemblMetazoa" id="CJA33322.1"/>
    </source>
</evidence>
<dbReference type="EnsemblMetazoa" id="CJA33322.1">
    <property type="protein sequence ID" value="CJA33322.1"/>
    <property type="gene ID" value="WBGene00209169"/>
</dbReference>
<dbReference type="InterPro" id="IPR036734">
    <property type="entry name" value="Neur_chan_lig-bd_sf"/>
</dbReference>
<dbReference type="InterPro" id="IPR006202">
    <property type="entry name" value="Neur_chan_lig-bd"/>
</dbReference>
<sequence>MRKSDERLPYRNSNSFDDDDDQGGTLESIARISAPPHIPIEQPQTSDTEILEHLLTRGYDHRVRPPGEDGTINGGPVVVSVNMLLRSISKIDNVNMEYSVQLTFRESWVDKRLSYGVKGDAGPDFFDSNCGPRDLDARLVLPNENSVQTYDRQT</sequence>
<evidence type="ECO:0000313" key="4">
    <source>
        <dbReference type="Proteomes" id="UP000005237"/>
    </source>
</evidence>
<organism evidence="3 4">
    <name type="scientific">Caenorhabditis japonica</name>
    <dbReference type="NCBI Taxonomy" id="281687"/>
    <lineage>
        <taxon>Eukaryota</taxon>
        <taxon>Metazoa</taxon>
        <taxon>Ecdysozoa</taxon>
        <taxon>Nematoda</taxon>
        <taxon>Chromadorea</taxon>
        <taxon>Rhabditida</taxon>
        <taxon>Rhabditina</taxon>
        <taxon>Rhabditomorpha</taxon>
        <taxon>Rhabditoidea</taxon>
        <taxon>Rhabditidae</taxon>
        <taxon>Peloderinae</taxon>
        <taxon>Caenorhabditis</taxon>
    </lineage>
</organism>
<dbReference type="GO" id="GO:0005230">
    <property type="term" value="F:extracellular ligand-gated monoatomic ion channel activity"/>
    <property type="evidence" value="ECO:0007669"/>
    <property type="project" value="InterPro"/>
</dbReference>
<reference evidence="3" key="2">
    <citation type="submission" date="2022-06" db="UniProtKB">
        <authorList>
            <consortium name="EnsemblMetazoa"/>
        </authorList>
    </citation>
    <scope>IDENTIFICATION</scope>
    <source>
        <strain evidence="3">DF5081</strain>
    </source>
</reference>
<name>A0A8R1IMK2_CAEJA</name>
<dbReference type="SUPFAM" id="SSF63712">
    <property type="entry name" value="Nicotinic receptor ligand binding domain-like"/>
    <property type="match status" value="1"/>
</dbReference>
<evidence type="ECO:0000256" key="1">
    <source>
        <dbReference type="SAM" id="MobiDB-lite"/>
    </source>
</evidence>
<dbReference type="GO" id="GO:0016020">
    <property type="term" value="C:membrane"/>
    <property type="evidence" value="ECO:0007669"/>
    <property type="project" value="InterPro"/>
</dbReference>